<keyword evidence="10" id="KW-1185">Reference proteome</keyword>
<feature type="transmembrane region" description="Helical" evidence="8">
    <location>
        <begin position="121"/>
        <end position="145"/>
    </location>
</feature>
<reference evidence="9 10" key="1">
    <citation type="submission" date="2024-03" db="EMBL/GenBank/DDBJ databases">
        <title>Novel species of the genus Variovorax.</title>
        <authorList>
            <person name="Liu Q."/>
            <person name="Xin Y.-H."/>
        </authorList>
    </citation>
    <scope>NUCLEOTIDE SEQUENCE [LARGE SCALE GENOMIC DNA]</scope>
    <source>
        <strain evidence="9 10">KACC 18901</strain>
    </source>
</reference>
<keyword evidence="3" id="KW-0813">Transport</keyword>
<feature type="transmembrane region" description="Helical" evidence="8">
    <location>
        <begin position="403"/>
        <end position="429"/>
    </location>
</feature>
<dbReference type="PANTHER" id="PTHR43337">
    <property type="entry name" value="XANTHINE/URACIL PERMEASE C887.17-RELATED"/>
    <property type="match status" value="1"/>
</dbReference>
<sequence>MSTLIDADSPLQPPSMNSSPGVRGASWLERRFKLHARGTNPRVELTAGLTSFLAAAYLLVVIPSLLAVGGMDRGAATTATIVVIALGTTFMALYANLPFLVGPGIGGSVLLGVTLAAEAHMPWQTGLGIACLSGLLFLALTLAGARSVVTRIIPMQIKMGLGASIGIFIAVLGFRNAGMLVANAKTNAYALGDFTHPGVWVALIGLALIVFLQGRKLPGAILLAIILAALAGIPLGVTKLPGEWVALPHSMAPVAFQLNIADALTLAAAPFMFVFFASEFFSTLGTTLAVGAKAGLLDAHGNMPDVNRPFVVDSIAATVGAALGVPALTALIESAAGVEAGGRTGLAALAAAVMFALMLFFIPIALAIPKEATAPALIVIGLSMFSTIRHVDFEHFSDGLPVMLMVLLTLLSNSFGTGIAGGLLCFVLVKLLSGRPRELHWGMYVLAAPMAYYFWTIVHPH</sequence>
<feature type="region of interest" description="Disordered" evidence="7">
    <location>
        <begin position="1"/>
        <end position="23"/>
    </location>
</feature>
<feature type="transmembrane region" description="Helical" evidence="8">
    <location>
        <begin position="194"/>
        <end position="212"/>
    </location>
</feature>
<dbReference type="Pfam" id="PF00860">
    <property type="entry name" value="Xan_ur_permease"/>
    <property type="match status" value="1"/>
</dbReference>
<proteinExistence type="inferred from homology"/>
<comment type="caution">
    <text evidence="9">The sequence shown here is derived from an EMBL/GenBank/DDBJ whole genome shotgun (WGS) entry which is preliminary data.</text>
</comment>
<accession>A0ABU8XDT6</accession>
<keyword evidence="4 8" id="KW-0812">Transmembrane</keyword>
<comment type="similarity">
    <text evidence="2">Belongs to the nucleobase:cation symporter-2 (NCS2) (TC 2.A.40) family. Azg-like subfamily.</text>
</comment>
<dbReference type="Proteomes" id="UP001367030">
    <property type="component" value="Unassembled WGS sequence"/>
</dbReference>
<dbReference type="EMBL" id="JBBKZS010000014">
    <property type="protein sequence ID" value="MEJ8858003.1"/>
    <property type="molecule type" value="Genomic_DNA"/>
</dbReference>
<feature type="transmembrane region" description="Helical" evidence="8">
    <location>
        <begin position="310"/>
        <end position="332"/>
    </location>
</feature>
<evidence type="ECO:0000256" key="3">
    <source>
        <dbReference type="ARBA" id="ARBA00022448"/>
    </source>
</evidence>
<feature type="transmembrane region" description="Helical" evidence="8">
    <location>
        <begin position="373"/>
        <end position="391"/>
    </location>
</feature>
<feature type="transmembrane region" description="Helical" evidence="8">
    <location>
        <begin position="219"/>
        <end position="237"/>
    </location>
</feature>
<evidence type="ECO:0000256" key="7">
    <source>
        <dbReference type="SAM" id="MobiDB-lite"/>
    </source>
</evidence>
<evidence type="ECO:0000256" key="8">
    <source>
        <dbReference type="SAM" id="Phobius"/>
    </source>
</evidence>
<evidence type="ECO:0000256" key="5">
    <source>
        <dbReference type="ARBA" id="ARBA00022989"/>
    </source>
</evidence>
<comment type="subcellular location">
    <subcellularLocation>
        <location evidence="1">Endomembrane system</location>
        <topology evidence="1">Multi-pass membrane protein</topology>
    </subcellularLocation>
</comment>
<dbReference type="InterPro" id="IPR006043">
    <property type="entry name" value="NCS2"/>
</dbReference>
<feature type="transmembrane region" description="Helical" evidence="8">
    <location>
        <begin position="441"/>
        <end position="458"/>
    </location>
</feature>
<evidence type="ECO:0000256" key="6">
    <source>
        <dbReference type="ARBA" id="ARBA00023136"/>
    </source>
</evidence>
<protein>
    <submittedName>
        <fullName evidence="9">NCS2 family permease</fullName>
    </submittedName>
</protein>
<feature type="transmembrane region" description="Helical" evidence="8">
    <location>
        <begin position="344"/>
        <end position="366"/>
    </location>
</feature>
<evidence type="ECO:0000313" key="10">
    <source>
        <dbReference type="Proteomes" id="UP001367030"/>
    </source>
</evidence>
<dbReference type="RefSeq" id="WP_340338072.1">
    <property type="nucleotide sequence ID" value="NZ_JBBKZS010000014.1"/>
</dbReference>
<feature type="transmembrane region" description="Helical" evidence="8">
    <location>
        <begin position="47"/>
        <end position="68"/>
    </location>
</feature>
<organism evidence="9 10">
    <name type="scientific">Variovorax robiniae</name>
    <dbReference type="NCBI Taxonomy" id="1836199"/>
    <lineage>
        <taxon>Bacteria</taxon>
        <taxon>Pseudomonadati</taxon>
        <taxon>Pseudomonadota</taxon>
        <taxon>Betaproteobacteria</taxon>
        <taxon>Burkholderiales</taxon>
        <taxon>Comamonadaceae</taxon>
        <taxon>Variovorax</taxon>
    </lineage>
</organism>
<keyword evidence="5 8" id="KW-1133">Transmembrane helix</keyword>
<evidence type="ECO:0000313" key="9">
    <source>
        <dbReference type="EMBL" id="MEJ8858003.1"/>
    </source>
</evidence>
<feature type="transmembrane region" description="Helical" evidence="8">
    <location>
        <begin position="157"/>
        <end position="174"/>
    </location>
</feature>
<keyword evidence="6 8" id="KW-0472">Membrane</keyword>
<evidence type="ECO:0000256" key="1">
    <source>
        <dbReference type="ARBA" id="ARBA00004127"/>
    </source>
</evidence>
<dbReference type="InterPro" id="IPR045018">
    <property type="entry name" value="Azg-like"/>
</dbReference>
<gene>
    <name evidence="9" type="ORF">WKW79_25765</name>
</gene>
<feature type="transmembrane region" description="Helical" evidence="8">
    <location>
        <begin position="80"/>
        <end position="101"/>
    </location>
</feature>
<evidence type="ECO:0000256" key="4">
    <source>
        <dbReference type="ARBA" id="ARBA00022692"/>
    </source>
</evidence>
<evidence type="ECO:0000256" key="2">
    <source>
        <dbReference type="ARBA" id="ARBA00005697"/>
    </source>
</evidence>
<name>A0ABU8XDT6_9BURK</name>
<dbReference type="PANTHER" id="PTHR43337:SF1">
    <property type="entry name" value="XANTHINE_URACIL PERMEASE C887.17-RELATED"/>
    <property type="match status" value="1"/>
</dbReference>